<organism evidence="1 2">
    <name type="scientific">Smittium culicis</name>
    <dbReference type="NCBI Taxonomy" id="133412"/>
    <lineage>
        <taxon>Eukaryota</taxon>
        <taxon>Fungi</taxon>
        <taxon>Fungi incertae sedis</taxon>
        <taxon>Zoopagomycota</taxon>
        <taxon>Kickxellomycotina</taxon>
        <taxon>Harpellomycetes</taxon>
        <taxon>Harpellales</taxon>
        <taxon>Legeriomycetaceae</taxon>
        <taxon>Smittium</taxon>
    </lineage>
</organism>
<comment type="caution">
    <text evidence="1">The sequence shown here is derived from an EMBL/GenBank/DDBJ whole genome shotgun (WGS) entry which is preliminary data.</text>
</comment>
<accession>A0A1R1XPV7</accession>
<dbReference type="AlphaFoldDB" id="A0A1R1XPV7"/>
<name>A0A1R1XPV7_9FUNG</name>
<feature type="non-terminal residue" evidence="1">
    <location>
        <position position="35"/>
    </location>
</feature>
<evidence type="ECO:0000313" key="2">
    <source>
        <dbReference type="Proteomes" id="UP000187283"/>
    </source>
</evidence>
<protein>
    <submittedName>
        <fullName evidence="1">Uncharacterized protein</fullName>
    </submittedName>
</protein>
<dbReference type="Proteomes" id="UP000187283">
    <property type="component" value="Unassembled WGS sequence"/>
</dbReference>
<reference evidence="1 2" key="1">
    <citation type="submission" date="2017-01" db="EMBL/GenBank/DDBJ databases">
        <authorList>
            <person name="Mah S.A."/>
            <person name="Swanson W.J."/>
            <person name="Moy G.W."/>
            <person name="Vacquier V.D."/>
        </authorList>
    </citation>
    <scope>NUCLEOTIDE SEQUENCE [LARGE SCALE GENOMIC DNA]</scope>
    <source>
        <strain evidence="1 2">GSMNP</strain>
    </source>
</reference>
<dbReference type="EMBL" id="LSSN01002263">
    <property type="protein sequence ID" value="OMJ16672.1"/>
    <property type="molecule type" value="Genomic_DNA"/>
</dbReference>
<gene>
    <name evidence="1" type="ORF">AYI70_g6446</name>
</gene>
<evidence type="ECO:0000313" key="1">
    <source>
        <dbReference type="EMBL" id="OMJ16672.1"/>
    </source>
</evidence>
<keyword evidence="2" id="KW-1185">Reference proteome</keyword>
<sequence>MALETAKFLTDIFVARTLKLGELRGAPAPLNQCLQ</sequence>
<proteinExistence type="predicted"/>